<dbReference type="SUPFAM" id="SSF54593">
    <property type="entry name" value="Glyoxalase/Bleomycin resistance protein/Dihydroxybiphenyl dioxygenase"/>
    <property type="match status" value="1"/>
</dbReference>
<dbReference type="Proteomes" id="UP001596037">
    <property type="component" value="Unassembled WGS sequence"/>
</dbReference>
<feature type="domain" description="VOC" evidence="1">
    <location>
        <begin position="16"/>
        <end position="130"/>
    </location>
</feature>
<dbReference type="InterPro" id="IPR037523">
    <property type="entry name" value="VOC_core"/>
</dbReference>
<name>A0ABW0ND43_9BURK</name>
<dbReference type="Pfam" id="PF00903">
    <property type="entry name" value="Glyoxalase"/>
    <property type="match status" value="2"/>
</dbReference>
<reference evidence="3" key="1">
    <citation type="journal article" date="2019" name="Int. J. Syst. Evol. Microbiol.">
        <title>The Global Catalogue of Microorganisms (GCM) 10K type strain sequencing project: providing services to taxonomists for standard genome sequencing and annotation.</title>
        <authorList>
            <consortium name="The Broad Institute Genomics Platform"/>
            <consortium name="The Broad Institute Genome Sequencing Center for Infectious Disease"/>
            <person name="Wu L."/>
            <person name="Ma J."/>
        </authorList>
    </citation>
    <scope>NUCLEOTIDE SEQUENCE [LARGE SCALE GENOMIC DNA]</scope>
    <source>
        <strain evidence="3">CCUG 57401</strain>
    </source>
</reference>
<dbReference type="InterPro" id="IPR029068">
    <property type="entry name" value="Glyas_Bleomycin-R_OHBP_Dase"/>
</dbReference>
<gene>
    <name evidence="2" type="ORF">ACFPOE_13500</name>
</gene>
<protein>
    <submittedName>
        <fullName evidence="2">VOC family protein</fullName>
    </submittedName>
</protein>
<organism evidence="2 3">
    <name type="scientific">Caenimonas terrae</name>
    <dbReference type="NCBI Taxonomy" id="696074"/>
    <lineage>
        <taxon>Bacteria</taxon>
        <taxon>Pseudomonadati</taxon>
        <taxon>Pseudomonadota</taxon>
        <taxon>Betaproteobacteria</taxon>
        <taxon>Burkholderiales</taxon>
        <taxon>Comamonadaceae</taxon>
        <taxon>Caenimonas</taxon>
    </lineage>
</organism>
<dbReference type="InterPro" id="IPR004360">
    <property type="entry name" value="Glyas_Fos-R_dOase_dom"/>
</dbReference>
<dbReference type="InterPro" id="IPR052164">
    <property type="entry name" value="Anthracycline_SecMetBiosynth"/>
</dbReference>
<sequence length="313" mass="33853">MSESAMAKTAAPLVSSLRSVEIGLPDVPAAEQFFTRVWNLSVAARQGDAVYLRGTGADHHLLSLHPSDKPEVRMVTLRAPSVADLDRVAAAVPPHGGEVLAPRAPVTEPGGGEAVVVRDPQGRILRIVAGDARHADVAGHRDKPIRLAHAVLNSHDVAQGLKFYEDALGMRLSDRTRIMAFIRIPTQPRGDHHSIALADADNDCLNHIAFVMPDLESVMRGGGRMKDAGYGIEWGPGRHGPGNNSFNYFVGPAGFVIEYTADVEQIDDSYPVRGPQDWKWPEGRVDHWGISAPPSARLKDAQRQINFSSGLKA</sequence>
<dbReference type="EMBL" id="JBHSMF010000006">
    <property type="protein sequence ID" value="MFC5498556.1"/>
    <property type="molecule type" value="Genomic_DNA"/>
</dbReference>
<keyword evidence="3" id="KW-1185">Reference proteome</keyword>
<evidence type="ECO:0000313" key="3">
    <source>
        <dbReference type="Proteomes" id="UP001596037"/>
    </source>
</evidence>
<dbReference type="RefSeq" id="WP_376850606.1">
    <property type="nucleotide sequence ID" value="NZ_JBHSMF010000006.1"/>
</dbReference>
<dbReference type="Gene3D" id="3.10.180.10">
    <property type="entry name" value="2,3-Dihydroxybiphenyl 1,2-Dioxygenase, domain 1"/>
    <property type="match status" value="2"/>
</dbReference>
<dbReference type="PANTHER" id="PTHR33993">
    <property type="entry name" value="GLYOXALASE-RELATED"/>
    <property type="match status" value="1"/>
</dbReference>
<accession>A0ABW0ND43</accession>
<proteinExistence type="predicted"/>
<dbReference type="PROSITE" id="PS51819">
    <property type="entry name" value="VOC"/>
    <property type="match status" value="2"/>
</dbReference>
<feature type="domain" description="VOC" evidence="1">
    <location>
        <begin position="146"/>
        <end position="262"/>
    </location>
</feature>
<evidence type="ECO:0000313" key="2">
    <source>
        <dbReference type="EMBL" id="MFC5498556.1"/>
    </source>
</evidence>
<comment type="caution">
    <text evidence="2">The sequence shown here is derived from an EMBL/GenBank/DDBJ whole genome shotgun (WGS) entry which is preliminary data.</text>
</comment>
<evidence type="ECO:0000259" key="1">
    <source>
        <dbReference type="PROSITE" id="PS51819"/>
    </source>
</evidence>